<evidence type="ECO:0000313" key="2">
    <source>
        <dbReference type="Proteomes" id="UP000075420"/>
    </source>
</evidence>
<sequence length="390" mass="40752">MSGAAGCGSGAGDHAAGNLDDGGPRYAVAGRVNSGDFTSATSFVWVVDDVNEGSVGLGEAVELPGGASIWGVAQAEVFYVVSSEELTISKYGAAGGKPELKGRLGLNGAEISFLLGEKMLFDGPDRAFLFDLSSAQALEIDLAVMEITRHIDLSDALIESADYTLLGDPGFRKRGDRYVASVYGTSAKYDRMAGESKILFFDPADGSIEVKDAPCGGLNYTVEAANGDLYFASDPFVASLFLLDPERAPAPCMARMAAGKDEPDTAVVALNDVTGGATGGLIPGSDGVAYLRVLDTEIFSPGAGSTHLDVFSAPAWQTWRIDLSDPESAERLEHAPRAGGIKVFEVDGHAYENESTADFASTTLVRTTGDDAPARALTMPGVTWGVVRVR</sequence>
<comment type="caution">
    <text evidence="1">The sequence shown here is derived from an EMBL/GenBank/DDBJ whole genome shotgun (WGS) entry which is preliminary data.</text>
</comment>
<protein>
    <submittedName>
        <fullName evidence="1">Uncharacterized protein</fullName>
    </submittedName>
</protein>
<gene>
    <name evidence="1" type="ORF">BE08_46165</name>
</gene>
<organism evidence="1 2">
    <name type="scientific">Sorangium cellulosum</name>
    <name type="common">Polyangium cellulosum</name>
    <dbReference type="NCBI Taxonomy" id="56"/>
    <lineage>
        <taxon>Bacteria</taxon>
        <taxon>Pseudomonadati</taxon>
        <taxon>Myxococcota</taxon>
        <taxon>Polyangia</taxon>
        <taxon>Polyangiales</taxon>
        <taxon>Polyangiaceae</taxon>
        <taxon>Sorangium</taxon>
    </lineage>
</organism>
<evidence type="ECO:0000313" key="1">
    <source>
        <dbReference type="EMBL" id="KYF49844.1"/>
    </source>
</evidence>
<dbReference type="EMBL" id="JELY01003312">
    <property type="protein sequence ID" value="KYF49844.1"/>
    <property type="molecule type" value="Genomic_DNA"/>
</dbReference>
<accession>A0A150P2X9</accession>
<dbReference type="AlphaFoldDB" id="A0A150P2X9"/>
<reference evidence="1 2" key="1">
    <citation type="submission" date="2014-02" db="EMBL/GenBank/DDBJ databases">
        <title>The small core and large imbalanced accessory genome model reveals a collaborative survival strategy of Sorangium cellulosum strains in nature.</title>
        <authorList>
            <person name="Han K."/>
            <person name="Peng R."/>
            <person name="Blom J."/>
            <person name="Li Y.-Z."/>
        </authorList>
    </citation>
    <scope>NUCLEOTIDE SEQUENCE [LARGE SCALE GENOMIC DNA]</scope>
    <source>
        <strain evidence="1 2">So0157-25</strain>
    </source>
</reference>
<proteinExistence type="predicted"/>
<dbReference type="Proteomes" id="UP000075420">
    <property type="component" value="Unassembled WGS sequence"/>
</dbReference>
<name>A0A150P2X9_SORCE</name>